<feature type="region of interest" description="Disordered" evidence="1">
    <location>
        <begin position="1"/>
        <end position="22"/>
    </location>
</feature>
<dbReference type="Gene3D" id="1.10.510.10">
    <property type="entry name" value="Transferase(Phosphotransferase) domain 1"/>
    <property type="match status" value="1"/>
</dbReference>
<dbReference type="InterPro" id="IPR046959">
    <property type="entry name" value="PRK1-6/SRF4-like"/>
</dbReference>
<dbReference type="InterPro" id="IPR011009">
    <property type="entry name" value="Kinase-like_dom_sf"/>
</dbReference>
<evidence type="ECO:0000259" key="2">
    <source>
        <dbReference type="PROSITE" id="PS50011"/>
    </source>
</evidence>
<dbReference type="Proteomes" id="UP000306102">
    <property type="component" value="Unassembled WGS sequence"/>
</dbReference>
<reference evidence="3 4" key="1">
    <citation type="journal article" date="2018" name="Proc. Natl. Acad. Sci. U.S.A.">
        <title>Draft genome sequence of Camellia sinensis var. sinensis provides insights into the evolution of the tea genome and tea quality.</title>
        <authorList>
            <person name="Wei C."/>
            <person name="Yang H."/>
            <person name="Wang S."/>
            <person name="Zhao J."/>
            <person name="Liu C."/>
            <person name="Gao L."/>
            <person name="Xia E."/>
            <person name="Lu Y."/>
            <person name="Tai Y."/>
            <person name="She G."/>
            <person name="Sun J."/>
            <person name="Cao H."/>
            <person name="Tong W."/>
            <person name="Gao Q."/>
            <person name="Li Y."/>
            <person name="Deng W."/>
            <person name="Jiang X."/>
            <person name="Wang W."/>
            <person name="Chen Q."/>
            <person name="Zhang S."/>
            <person name="Li H."/>
            <person name="Wu J."/>
            <person name="Wang P."/>
            <person name="Li P."/>
            <person name="Shi C."/>
            <person name="Zheng F."/>
            <person name="Jian J."/>
            <person name="Huang B."/>
            <person name="Shan D."/>
            <person name="Shi M."/>
            <person name="Fang C."/>
            <person name="Yue Y."/>
            <person name="Li F."/>
            <person name="Li D."/>
            <person name="Wei S."/>
            <person name="Han B."/>
            <person name="Jiang C."/>
            <person name="Yin Y."/>
            <person name="Xia T."/>
            <person name="Zhang Z."/>
            <person name="Bennetzen J.L."/>
            <person name="Zhao S."/>
            <person name="Wan X."/>
        </authorList>
    </citation>
    <scope>NUCLEOTIDE SEQUENCE [LARGE SCALE GENOMIC DNA]</scope>
    <source>
        <strain evidence="4">cv. Shuchazao</strain>
        <tissue evidence="3">Leaf</tissue>
    </source>
</reference>
<dbReference type="GO" id="GO:0005524">
    <property type="term" value="F:ATP binding"/>
    <property type="evidence" value="ECO:0007669"/>
    <property type="project" value="InterPro"/>
</dbReference>
<keyword evidence="4" id="KW-1185">Reference proteome</keyword>
<accession>A0A4S4EY53</accession>
<organism evidence="3 4">
    <name type="scientific">Camellia sinensis var. sinensis</name>
    <name type="common">China tea</name>
    <dbReference type="NCBI Taxonomy" id="542762"/>
    <lineage>
        <taxon>Eukaryota</taxon>
        <taxon>Viridiplantae</taxon>
        <taxon>Streptophyta</taxon>
        <taxon>Embryophyta</taxon>
        <taxon>Tracheophyta</taxon>
        <taxon>Spermatophyta</taxon>
        <taxon>Magnoliopsida</taxon>
        <taxon>eudicotyledons</taxon>
        <taxon>Gunneridae</taxon>
        <taxon>Pentapetalae</taxon>
        <taxon>asterids</taxon>
        <taxon>Ericales</taxon>
        <taxon>Theaceae</taxon>
        <taxon>Camellia</taxon>
    </lineage>
</organism>
<comment type="caution">
    <text evidence="3">The sequence shown here is derived from an EMBL/GenBank/DDBJ whole genome shotgun (WGS) entry which is preliminary data.</text>
</comment>
<evidence type="ECO:0000313" key="4">
    <source>
        <dbReference type="Proteomes" id="UP000306102"/>
    </source>
</evidence>
<sequence length="387" mass="42803">MARDGNREEQRNDRGKGCGRQANGVRDAASAAALKEENSIYKPIISIIIQRLRKVRSSDGGKVTNATPVSLLEVKVLLPAKVIFADEAIAVKFDPFELVQLPKTRLGEGTLGTLYRVVLNNGSIVTMRKIQVGLVLGLVGSDDLELWIKFFGGLRCAWLLAMQFSFWYGGEAFIIHEYLCLGSLEELLHGSEGTQFTPLNWGVRIRIALCAAKAVAFIHKQVTKKGLVLVCGVIKSSNVLIQLDFSACLSGYETPYLISPTTIIRRNPGRVAPELTHPQYSPKVFTQKSDVYSFGVLLLEIVTGKKPTVTDLGEYVKQKRKKEGLRGLYDKKMVDLEENVVDELLGIAGICLLHNPNARPSMETVVQMIQRLQERDSLSSLSNKTTN</sequence>
<evidence type="ECO:0000313" key="3">
    <source>
        <dbReference type="EMBL" id="THG21991.1"/>
    </source>
</evidence>
<dbReference type="PROSITE" id="PS50011">
    <property type="entry name" value="PROTEIN_KINASE_DOM"/>
    <property type="match status" value="1"/>
</dbReference>
<feature type="domain" description="Protein kinase" evidence="2">
    <location>
        <begin position="100"/>
        <end position="372"/>
    </location>
</feature>
<name>A0A4S4EY53_CAMSN</name>
<dbReference type="PANTHER" id="PTHR48007:SF23">
    <property type="entry name" value="PROTEIN KINASE DOMAIN-CONTAINING PROTEIN"/>
    <property type="match status" value="1"/>
</dbReference>
<dbReference type="GO" id="GO:0004672">
    <property type="term" value="F:protein kinase activity"/>
    <property type="evidence" value="ECO:0007669"/>
    <property type="project" value="InterPro"/>
</dbReference>
<gene>
    <name evidence="3" type="ORF">TEA_017961</name>
</gene>
<dbReference type="Pfam" id="PF07714">
    <property type="entry name" value="PK_Tyr_Ser-Thr"/>
    <property type="match status" value="1"/>
</dbReference>
<dbReference type="InterPro" id="IPR001245">
    <property type="entry name" value="Ser-Thr/Tyr_kinase_cat_dom"/>
</dbReference>
<proteinExistence type="predicted"/>
<protein>
    <recommendedName>
        <fullName evidence="2">Protein kinase domain-containing protein</fullName>
    </recommendedName>
</protein>
<feature type="compositionally biased region" description="Basic and acidic residues" evidence="1">
    <location>
        <begin position="1"/>
        <end position="16"/>
    </location>
</feature>
<dbReference type="EMBL" id="SDRB02001042">
    <property type="protein sequence ID" value="THG21991.1"/>
    <property type="molecule type" value="Genomic_DNA"/>
</dbReference>
<dbReference type="SUPFAM" id="SSF56112">
    <property type="entry name" value="Protein kinase-like (PK-like)"/>
    <property type="match status" value="1"/>
</dbReference>
<dbReference type="PANTHER" id="PTHR48007">
    <property type="entry name" value="LEUCINE-RICH REPEAT RECEPTOR-LIKE PROTEIN KINASE PXC1"/>
    <property type="match status" value="1"/>
</dbReference>
<dbReference type="AlphaFoldDB" id="A0A4S4EY53"/>
<evidence type="ECO:0000256" key="1">
    <source>
        <dbReference type="SAM" id="MobiDB-lite"/>
    </source>
</evidence>
<dbReference type="InterPro" id="IPR000719">
    <property type="entry name" value="Prot_kinase_dom"/>
</dbReference>